<keyword evidence="3" id="KW-1185">Reference proteome</keyword>
<reference evidence="2 3" key="1">
    <citation type="submission" date="2018-03" db="EMBL/GenBank/DDBJ databases">
        <title>Genomic Encyclopedia of Type Strains, Phase III (KMG-III): the genomes of soil and plant-associated and newly described type strains.</title>
        <authorList>
            <person name="Whitman W."/>
        </authorList>
    </citation>
    <scope>NUCLEOTIDE SEQUENCE [LARGE SCALE GENOMIC DNA]</scope>
    <source>
        <strain evidence="2 3">CGMCC 1.12700</strain>
    </source>
</reference>
<protein>
    <submittedName>
        <fullName evidence="2">Uncharacterized protein</fullName>
    </submittedName>
</protein>
<gene>
    <name evidence="2" type="ORF">B0I18_113126</name>
</gene>
<keyword evidence="1" id="KW-0732">Signal</keyword>
<evidence type="ECO:0000313" key="2">
    <source>
        <dbReference type="EMBL" id="PSK89114.1"/>
    </source>
</evidence>
<dbReference type="Proteomes" id="UP000240572">
    <property type="component" value="Unassembled WGS sequence"/>
</dbReference>
<accession>A0A2P8CVX1</accession>
<feature type="signal peptide" evidence="1">
    <location>
        <begin position="1"/>
        <end position="20"/>
    </location>
</feature>
<organism evidence="2 3">
    <name type="scientific">Taibaiella chishuiensis</name>
    <dbReference type="NCBI Taxonomy" id="1434707"/>
    <lineage>
        <taxon>Bacteria</taxon>
        <taxon>Pseudomonadati</taxon>
        <taxon>Bacteroidota</taxon>
        <taxon>Chitinophagia</taxon>
        <taxon>Chitinophagales</taxon>
        <taxon>Chitinophagaceae</taxon>
        <taxon>Taibaiella</taxon>
    </lineage>
</organism>
<evidence type="ECO:0000313" key="3">
    <source>
        <dbReference type="Proteomes" id="UP000240572"/>
    </source>
</evidence>
<name>A0A2P8CVX1_9BACT</name>
<dbReference type="EMBL" id="PYGD01000013">
    <property type="protein sequence ID" value="PSK89114.1"/>
    <property type="molecule type" value="Genomic_DNA"/>
</dbReference>
<dbReference type="AlphaFoldDB" id="A0A2P8CVX1"/>
<dbReference type="RefSeq" id="WP_106525135.1">
    <property type="nucleotide sequence ID" value="NZ_PYGD01000013.1"/>
</dbReference>
<evidence type="ECO:0000256" key="1">
    <source>
        <dbReference type="SAM" id="SignalP"/>
    </source>
</evidence>
<comment type="caution">
    <text evidence="2">The sequence shown here is derived from an EMBL/GenBank/DDBJ whole genome shotgun (WGS) entry which is preliminary data.</text>
</comment>
<proteinExistence type="predicted"/>
<feature type="chain" id="PRO_5015154929" evidence="1">
    <location>
        <begin position="21"/>
        <end position="146"/>
    </location>
</feature>
<sequence>MKKTLLAALLGIGSFMTANASYIYFFNMTNCDFNFNVDGAIGTTGRFAANNVIIPPGNTYFFNPSQLPGVVQFGTGSLVSGHGEAIKGYDVGGPYSFVVGISPLYPTLPTSYNSASNSYYPACYNNTAYVVSFANNGNGDVVVLIN</sequence>